<dbReference type="Proteomes" id="UP000028073">
    <property type="component" value="Unassembled WGS sequence"/>
</dbReference>
<feature type="transmembrane region" description="Helical" evidence="1">
    <location>
        <begin position="12"/>
        <end position="33"/>
    </location>
</feature>
<dbReference type="AlphaFoldDB" id="A0A081NFH9"/>
<dbReference type="EMBL" id="JOKH01000003">
    <property type="protein sequence ID" value="KEQ17202.1"/>
    <property type="molecule type" value="Genomic_DNA"/>
</dbReference>
<accession>A0A081NFH9</accession>
<sequence length="307" mass="34172">MCGHPKEKAKYIYFFIFFLFSTSATCTPLDFLVSFSPAIQLQEGDFCQGVRVSKGYIASSPSCIKEIKNKLSSTVVGVIDHNQSHIDEVIETTEINYIASDVLLAITNDQEHSYFYPTHHTVGELIDYSFYYSFNENGISSQNYIELSLPNNNYDSPIYTLTSELTLQQGTPIFDQNSKLICLVASNALCKPVSYGVTRIKRNSVGDDDDNTIYYSVVAGVTVAVAVAAIIATQGIVLSILYCRANSRGMPCNVFWSGILGCKYCAEPYTKYCFTGGWPTMAWHWIGDYNRADTSSQPDYQAINTDP</sequence>
<name>A0A081NFH9_9GAMM</name>
<keyword evidence="3" id="KW-1185">Reference proteome</keyword>
<keyword evidence="1" id="KW-1133">Transmembrane helix</keyword>
<proteinExistence type="predicted"/>
<reference evidence="2 3" key="1">
    <citation type="submission" date="2014-06" db="EMBL/GenBank/DDBJ databases">
        <title>Whole Genome Sequences of Three Symbiotic Endozoicomonas Bacteria.</title>
        <authorList>
            <person name="Neave M.J."/>
            <person name="Apprill A."/>
            <person name="Voolstra C.R."/>
        </authorList>
    </citation>
    <scope>NUCLEOTIDE SEQUENCE [LARGE SCALE GENOMIC DNA]</scope>
    <source>
        <strain evidence="2 3">DSM 25634</strain>
    </source>
</reference>
<comment type="caution">
    <text evidence="2">The sequence shown here is derived from an EMBL/GenBank/DDBJ whole genome shotgun (WGS) entry which is preliminary data.</text>
</comment>
<evidence type="ECO:0000256" key="1">
    <source>
        <dbReference type="SAM" id="Phobius"/>
    </source>
</evidence>
<protein>
    <submittedName>
        <fullName evidence="2">Uncharacterized protein</fullName>
    </submittedName>
</protein>
<organism evidence="2 3">
    <name type="scientific">Endozoicomonas numazuensis</name>
    <dbReference type="NCBI Taxonomy" id="1137799"/>
    <lineage>
        <taxon>Bacteria</taxon>
        <taxon>Pseudomonadati</taxon>
        <taxon>Pseudomonadota</taxon>
        <taxon>Gammaproteobacteria</taxon>
        <taxon>Oceanospirillales</taxon>
        <taxon>Endozoicomonadaceae</taxon>
        <taxon>Endozoicomonas</taxon>
    </lineage>
</organism>
<feature type="transmembrane region" description="Helical" evidence="1">
    <location>
        <begin position="213"/>
        <end position="241"/>
    </location>
</feature>
<evidence type="ECO:0000313" key="2">
    <source>
        <dbReference type="EMBL" id="KEQ17202.1"/>
    </source>
</evidence>
<evidence type="ECO:0000313" key="3">
    <source>
        <dbReference type="Proteomes" id="UP000028073"/>
    </source>
</evidence>
<keyword evidence="1" id="KW-0812">Transmembrane</keyword>
<gene>
    <name evidence="2" type="ORF">GZ78_15295</name>
</gene>
<keyword evidence="1" id="KW-0472">Membrane</keyword>